<sequence>MAFFDFLGGLARYATSDSEVARMNRRFEHLVEPFRAEIEGARVLDLAAHDGRWSYALAGVGAASVDGVEVRPDLIAQFAAYPDTPFKARVRLIRSDLFEALEDFVREGRVYDVVAVFGILYHLMDHHRLFVLIRRLRPRLVIVDSEFMTHAWPMVQLIREDPSNILNAAPYYEGQEKVLKGIPSSAAMEAIADTLGYRLEWIRWEDLPPERRKGVADYFRKEKMIRRSCVLRPK</sequence>
<proteinExistence type="predicted"/>
<name>S9R6L7_9RHOB</name>
<dbReference type="GO" id="GO:0008168">
    <property type="term" value="F:methyltransferase activity"/>
    <property type="evidence" value="ECO:0007669"/>
    <property type="project" value="UniProtKB-KW"/>
</dbReference>
<keyword evidence="1" id="KW-0808">Transferase</keyword>
<evidence type="ECO:0000313" key="1">
    <source>
        <dbReference type="EMBL" id="EPX87598.1"/>
    </source>
</evidence>
<dbReference type="SUPFAM" id="SSF53335">
    <property type="entry name" value="S-adenosyl-L-methionine-dependent methyltransferases"/>
    <property type="match status" value="1"/>
</dbReference>
<dbReference type="Gene3D" id="3.40.50.150">
    <property type="entry name" value="Vaccinia Virus protein VP39"/>
    <property type="match status" value="1"/>
</dbReference>
<accession>S9R6L7</accession>
<evidence type="ECO:0000313" key="2">
    <source>
        <dbReference type="Proteomes" id="UP000015346"/>
    </source>
</evidence>
<gene>
    <name evidence="1" type="ORF">ruthe_00303</name>
</gene>
<dbReference type="CDD" id="cd02440">
    <property type="entry name" value="AdoMet_MTases"/>
    <property type="match status" value="1"/>
</dbReference>
<dbReference type="STRING" id="1123069.ruthe_00303"/>
<dbReference type="HOGENOM" id="CLU_1214071_0_0_5"/>
<dbReference type="InterPro" id="IPR029063">
    <property type="entry name" value="SAM-dependent_MTases_sf"/>
</dbReference>
<dbReference type="GO" id="GO:0032259">
    <property type="term" value="P:methylation"/>
    <property type="evidence" value="ECO:0007669"/>
    <property type="project" value="UniProtKB-KW"/>
</dbReference>
<dbReference type="Proteomes" id="UP000015346">
    <property type="component" value="Unassembled WGS sequence"/>
</dbReference>
<dbReference type="AlphaFoldDB" id="S9R6L7"/>
<reference evidence="1 2" key="1">
    <citation type="journal article" date="2013" name="Stand. Genomic Sci.">
        <title>Genome sequence of the reddish-pigmented Rubellimicrobium thermophilum type strain (DSM 16684(T)), a member of the Roseobacter clade.</title>
        <authorList>
            <person name="Fiebig A."/>
            <person name="Riedel T."/>
            <person name="Gronow S."/>
            <person name="Petersen J."/>
            <person name="Klenk H.P."/>
            <person name="Goker M."/>
        </authorList>
    </citation>
    <scope>NUCLEOTIDE SEQUENCE [LARGE SCALE GENOMIC DNA]</scope>
    <source>
        <strain evidence="1 2">DSM 16684</strain>
    </source>
</reference>
<protein>
    <submittedName>
        <fullName evidence="1">Putative SAM-dependent methyltransferase</fullName>
    </submittedName>
</protein>
<organism evidence="1 2">
    <name type="scientific">Rubellimicrobium thermophilum DSM 16684</name>
    <dbReference type="NCBI Taxonomy" id="1123069"/>
    <lineage>
        <taxon>Bacteria</taxon>
        <taxon>Pseudomonadati</taxon>
        <taxon>Pseudomonadota</taxon>
        <taxon>Alphaproteobacteria</taxon>
        <taxon>Rhodobacterales</taxon>
        <taxon>Roseobacteraceae</taxon>
        <taxon>Rubellimicrobium</taxon>
    </lineage>
</organism>
<dbReference type="RefSeq" id="WP_021096415.1">
    <property type="nucleotide sequence ID" value="NZ_KE557320.1"/>
</dbReference>
<dbReference type="OrthoDB" id="3783712at2"/>
<keyword evidence="2" id="KW-1185">Reference proteome</keyword>
<keyword evidence="1" id="KW-0489">Methyltransferase</keyword>
<dbReference type="EMBL" id="AOLV01000005">
    <property type="protein sequence ID" value="EPX87598.1"/>
    <property type="molecule type" value="Genomic_DNA"/>
</dbReference>
<comment type="caution">
    <text evidence="1">The sequence shown here is derived from an EMBL/GenBank/DDBJ whole genome shotgun (WGS) entry which is preliminary data.</text>
</comment>